<gene>
    <name evidence="1" type="ORF">M595_0168</name>
</gene>
<dbReference type="EMBL" id="AUZM01000001">
    <property type="protein sequence ID" value="ERT09897.1"/>
    <property type="molecule type" value="Genomic_DNA"/>
</dbReference>
<accession>U7QRL0</accession>
<dbReference type="Proteomes" id="UP000017127">
    <property type="component" value="Unassembled WGS sequence"/>
</dbReference>
<keyword evidence="2" id="KW-1185">Reference proteome</keyword>
<evidence type="ECO:0000313" key="2">
    <source>
        <dbReference type="Proteomes" id="UP000017127"/>
    </source>
</evidence>
<proteinExistence type="predicted"/>
<sequence>MINFFRVLQALPRNIPALATTATANNRIEMTSCYLAFRTSP</sequence>
<name>U7QRL0_9CYAN</name>
<reference evidence="1 2" key="1">
    <citation type="journal article" date="2013" name="Front. Microbiol.">
        <title>Comparative genomic analyses of the cyanobacterium, Lyngbya aestuarii BL J, a powerful hydrogen producer.</title>
        <authorList>
            <person name="Kothari A."/>
            <person name="Vaughn M."/>
            <person name="Garcia-Pichel F."/>
        </authorList>
    </citation>
    <scope>NUCLEOTIDE SEQUENCE [LARGE SCALE GENOMIC DNA]</scope>
    <source>
        <strain evidence="1 2">BL J</strain>
    </source>
</reference>
<protein>
    <submittedName>
        <fullName evidence="1">Uncharacterized protein</fullName>
    </submittedName>
</protein>
<dbReference type="AlphaFoldDB" id="U7QRL0"/>
<evidence type="ECO:0000313" key="1">
    <source>
        <dbReference type="EMBL" id="ERT09897.1"/>
    </source>
</evidence>
<comment type="caution">
    <text evidence="1">The sequence shown here is derived from an EMBL/GenBank/DDBJ whole genome shotgun (WGS) entry which is preliminary data.</text>
</comment>
<organism evidence="1 2">
    <name type="scientific">Lyngbya aestuarii BL J</name>
    <dbReference type="NCBI Taxonomy" id="1348334"/>
    <lineage>
        <taxon>Bacteria</taxon>
        <taxon>Bacillati</taxon>
        <taxon>Cyanobacteriota</taxon>
        <taxon>Cyanophyceae</taxon>
        <taxon>Oscillatoriophycideae</taxon>
        <taxon>Oscillatoriales</taxon>
        <taxon>Microcoleaceae</taxon>
        <taxon>Lyngbya</taxon>
    </lineage>
</organism>